<evidence type="ECO:0000313" key="1">
    <source>
        <dbReference type="EMBL" id="ASP40341.1"/>
    </source>
</evidence>
<dbReference type="KEGG" id="bsan:CHH28_17390"/>
<evidence type="ECO:0000313" key="2">
    <source>
        <dbReference type="Proteomes" id="UP000202440"/>
    </source>
</evidence>
<dbReference type="AlphaFoldDB" id="A0A222FPL7"/>
<reference evidence="1 2" key="1">
    <citation type="submission" date="2017-07" db="EMBL/GenBank/DDBJ databases">
        <title>Annotated genome sequence of Bacterioplanes sanyensis isolated from Red Sea.</title>
        <authorList>
            <person name="Rehman Z.U."/>
        </authorList>
    </citation>
    <scope>NUCLEOTIDE SEQUENCE [LARGE SCALE GENOMIC DNA]</scope>
    <source>
        <strain evidence="1 2">NV9</strain>
    </source>
</reference>
<gene>
    <name evidence="1" type="ORF">CHH28_17390</name>
</gene>
<dbReference type="Pfam" id="PF09926">
    <property type="entry name" value="DUF2158"/>
    <property type="match status" value="1"/>
</dbReference>
<dbReference type="InterPro" id="IPR019226">
    <property type="entry name" value="DUF2158"/>
</dbReference>
<keyword evidence="2" id="KW-1185">Reference proteome</keyword>
<dbReference type="EMBL" id="CP022530">
    <property type="protein sequence ID" value="ASP40341.1"/>
    <property type="molecule type" value="Genomic_DNA"/>
</dbReference>
<name>A0A222FPL7_9GAMM</name>
<protein>
    <submittedName>
        <fullName evidence="1">DUF2158 domain-containing protein</fullName>
    </submittedName>
</protein>
<dbReference type="OrthoDB" id="1264301at2"/>
<sequence>MSDSFKAGDLVQLKSGGPLMTVEAVVGNGQIACYWFDQATVKNYIFKDVTLEKHEKATGAATA</sequence>
<accession>A0A222FPL7</accession>
<proteinExistence type="predicted"/>
<dbReference type="Proteomes" id="UP000202440">
    <property type="component" value="Chromosome"/>
</dbReference>
<dbReference type="RefSeq" id="WP_094061508.1">
    <property type="nucleotide sequence ID" value="NZ_CP022530.1"/>
</dbReference>
<organism evidence="1 2">
    <name type="scientific">Bacterioplanes sanyensis</name>
    <dbReference type="NCBI Taxonomy" id="1249553"/>
    <lineage>
        <taxon>Bacteria</taxon>
        <taxon>Pseudomonadati</taxon>
        <taxon>Pseudomonadota</taxon>
        <taxon>Gammaproteobacteria</taxon>
        <taxon>Oceanospirillales</taxon>
        <taxon>Oceanospirillaceae</taxon>
        <taxon>Bacterioplanes</taxon>
    </lineage>
</organism>